<sequence>MNDQIISSKKFTAQITSRFMYILLPVTILIGTIYLLNKNTIFFGSSTHKENFQGPHEGIDIKDNVAGKESNPAYNVSYVRATGPTIHVTSDVPYGNPTQVAFDVVYQNPNQNAFFIILENPNGNIQPMIIDHPVIDYLNENKAWQKIEDPEQNLTLFQKFNTNSQTQTTLYARVEDFIKNSPTEGRIQTWNYPLENRVTLKREEKNISYTVAFRGTTKILIATKTTKLQFQLSYEDSNLSDGDDTITMRLTQNGVEKQKEIFPDDGVNEDTEQNTGRKNLTFTTTVPKSGIYELNIDTSTDIRIKEIITPHAFVFEQNITLDDNTKAENIIVLGNFFSASTAHPEGLQTINIQETPLTLEKQYAEYRLNITHRTTSIAIEKADVQITTDGIIGFIKESVEEFGKVQPLANSVAEFISDSKVTAVLVHTPPLQKINKGGWTRVRLLQKNFSEWVQEGKFPLTLKLPGYDKNESFKIREIIFSYKK</sequence>
<comment type="caution">
    <text evidence="2">The sequence shown here is derived from an EMBL/GenBank/DDBJ whole genome shotgun (WGS) entry which is preliminary data.</text>
</comment>
<dbReference type="Proteomes" id="UP000177165">
    <property type="component" value="Unassembled WGS sequence"/>
</dbReference>
<keyword evidence="1" id="KW-1133">Transmembrane helix</keyword>
<name>A0A1G2AQW1_9BACT</name>
<protein>
    <submittedName>
        <fullName evidence="2">Uncharacterized protein</fullName>
    </submittedName>
</protein>
<evidence type="ECO:0000313" key="3">
    <source>
        <dbReference type="Proteomes" id="UP000177165"/>
    </source>
</evidence>
<proteinExistence type="predicted"/>
<keyword evidence="1" id="KW-0812">Transmembrane</keyword>
<feature type="transmembrane region" description="Helical" evidence="1">
    <location>
        <begin position="19"/>
        <end position="36"/>
    </location>
</feature>
<dbReference type="AlphaFoldDB" id="A0A1G2AQW1"/>
<organism evidence="2 3">
    <name type="scientific">Candidatus Kerfeldbacteria bacterium RIFCSPHIGHO2_02_FULL_42_14</name>
    <dbReference type="NCBI Taxonomy" id="1798540"/>
    <lineage>
        <taxon>Bacteria</taxon>
        <taxon>Candidatus Kerfeldiibacteriota</taxon>
    </lineage>
</organism>
<dbReference type="STRING" id="1798540.A3B74_00415"/>
<reference evidence="2 3" key="1">
    <citation type="journal article" date="2016" name="Nat. Commun.">
        <title>Thousands of microbial genomes shed light on interconnected biogeochemical processes in an aquifer system.</title>
        <authorList>
            <person name="Anantharaman K."/>
            <person name="Brown C.T."/>
            <person name="Hug L.A."/>
            <person name="Sharon I."/>
            <person name="Castelle C.J."/>
            <person name="Probst A.J."/>
            <person name="Thomas B.C."/>
            <person name="Singh A."/>
            <person name="Wilkins M.J."/>
            <person name="Karaoz U."/>
            <person name="Brodie E.L."/>
            <person name="Williams K.H."/>
            <person name="Hubbard S.S."/>
            <person name="Banfield J.F."/>
        </authorList>
    </citation>
    <scope>NUCLEOTIDE SEQUENCE [LARGE SCALE GENOMIC DNA]</scope>
</reference>
<gene>
    <name evidence="2" type="ORF">A3B74_00415</name>
</gene>
<evidence type="ECO:0000313" key="2">
    <source>
        <dbReference type="EMBL" id="OGY79298.1"/>
    </source>
</evidence>
<evidence type="ECO:0000256" key="1">
    <source>
        <dbReference type="SAM" id="Phobius"/>
    </source>
</evidence>
<keyword evidence="1" id="KW-0472">Membrane</keyword>
<accession>A0A1G2AQW1</accession>
<dbReference type="EMBL" id="MHKB01000009">
    <property type="protein sequence ID" value="OGY79298.1"/>
    <property type="molecule type" value="Genomic_DNA"/>
</dbReference>